<dbReference type="Proteomes" id="UP000076489">
    <property type="component" value="Unassembled WGS sequence"/>
</dbReference>
<dbReference type="GO" id="GO:0007165">
    <property type="term" value="P:signal transduction"/>
    <property type="evidence" value="ECO:0007669"/>
    <property type="project" value="UniProtKB-KW"/>
</dbReference>
<evidence type="ECO:0000256" key="8">
    <source>
        <dbReference type="PROSITE-ProRule" id="PRU00284"/>
    </source>
</evidence>
<evidence type="ECO:0000313" key="12">
    <source>
        <dbReference type="Proteomes" id="UP000076489"/>
    </source>
</evidence>
<dbReference type="SUPFAM" id="SSF58104">
    <property type="entry name" value="Methyl-accepting chemotaxis protein (MCP) signaling domain"/>
    <property type="match status" value="1"/>
</dbReference>
<keyword evidence="5 9" id="KW-1133">Transmembrane helix</keyword>
<dbReference type="AlphaFoldDB" id="A0A166QSK4"/>
<dbReference type="SMART" id="SM00283">
    <property type="entry name" value="MA"/>
    <property type="match status" value="1"/>
</dbReference>
<name>A0A166QSK4_PSEFL</name>
<evidence type="ECO:0000256" key="7">
    <source>
        <dbReference type="ARBA" id="ARBA00023224"/>
    </source>
</evidence>
<evidence type="ECO:0000313" key="11">
    <source>
        <dbReference type="EMBL" id="KZN20797.1"/>
    </source>
</evidence>
<dbReference type="PROSITE" id="PS51257">
    <property type="entry name" value="PROKAR_LIPOPROTEIN"/>
    <property type="match status" value="1"/>
</dbReference>
<keyword evidence="3" id="KW-0488">Methylation</keyword>
<comment type="caution">
    <text evidence="11">The sequence shown here is derived from an EMBL/GenBank/DDBJ whole genome shotgun (WGS) entry which is preliminary data.</text>
</comment>
<dbReference type="Gene3D" id="1.10.287.950">
    <property type="entry name" value="Methyl-accepting chemotaxis protein"/>
    <property type="match status" value="1"/>
</dbReference>
<keyword evidence="7 8" id="KW-0807">Transducer</keyword>
<gene>
    <name evidence="11" type="ORF">A1D17_04440</name>
</gene>
<dbReference type="EMBL" id="LUKJ01000002">
    <property type="protein sequence ID" value="KZN20797.1"/>
    <property type="molecule type" value="Genomic_DNA"/>
</dbReference>
<sequence>MRNNSYASLTAVFLVACASVAGWSGYQYLNGVNEDSFFASETAELRSGALQALYISGRAATDSTYTAELSALASQVNRSIDLLRSGDRRRGMPGLPESAANALTSFQDTWNGIAPNIDKIAGGKNSTEVFTKNVQETVRSASTTLAFAQDAQRVLAEHKGLTPTAQNQLQAAFDDLNEAVGLINREGSVTTDNLHSAEVAISSYLGAMTAVGNTLPRDNTILEPLLKSYRAAQDTQRALGRAIKVSSNAVENQPHAAAIWQMRDRLLATTNALSTSVASLPEARPVSPLIVAVSGLLTLLLTLVSFLVMLRTAAARAKAVEVEASMIQQSQRIRSTDLRLMLDELGAVRNGNLASPMTEDRESTKEIARELNSTFKNIKSIIAEAHNTLNGLSSASEQTLMTAKNVDRNRTEQFEALSDIRSLFVKLQNFIETIQIQMGNTLDVSVEVAQLVRSGSDSVGAVHEGINLLNQHNTGIQHQSKSLIEAFQHMSRIAEVVDTVAAKVQLVAFNVYLVAEQTEDATVSRRINKSAEAMETLAKESTEAVAEINQLLKTVTDASRDTQFVVDNSQREIESLITRSSEAQKSLADIIEMTETLKGGVAEVSDQTQALKDQSGEVAETMNSIHHYATENSAASEQTAAAISNVANQAQELQRVISHFIVND</sequence>
<evidence type="ECO:0000256" key="4">
    <source>
        <dbReference type="ARBA" id="ARBA00022692"/>
    </source>
</evidence>
<feature type="transmembrane region" description="Helical" evidence="9">
    <location>
        <begin position="289"/>
        <end position="310"/>
    </location>
</feature>
<proteinExistence type="predicted"/>
<keyword evidence="6 9" id="KW-0472">Membrane</keyword>
<evidence type="ECO:0000256" key="6">
    <source>
        <dbReference type="ARBA" id="ARBA00023136"/>
    </source>
</evidence>
<dbReference type="OrthoDB" id="7018212at2"/>
<dbReference type="GO" id="GO:0006935">
    <property type="term" value="P:chemotaxis"/>
    <property type="evidence" value="ECO:0007669"/>
    <property type="project" value="UniProtKB-ARBA"/>
</dbReference>
<dbReference type="RefSeq" id="WP_063340841.1">
    <property type="nucleotide sequence ID" value="NZ_LUKJ01000002.1"/>
</dbReference>
<accession>A0A166QSK4</accession>
<keyword evidence="2" id="KW-1003">Cell membrane</keyword>
<reference evidence="11 12" key="2">
    <citation type="journal article" date="2018" name="Nature">
        <title>Mutant phenotypes for thousands of bacterial genes of unknown function.</title>
        <authorList>
            <person name="Price M.N."/>
            <person name="Wetmore K.M."/>
            <person name="Waters R.J."/>
            <person name="Callaghan M."/>
            <person name="Ray J."/>
            <person name="Liu H."/>
            <person name="Kuehl J.V."/>
            <person name="Melnyk R.A."/>
            <person name="Lamson J.S."/>
            <person name="Suh Y."/>
            <person name="Carlson H.K."/>
            <person name="Esquivel Z."/>
            <person name="Sadeeshkumar H."/>
            <person name="Chakraborty R."/>
            <person name="Zane G.M."/>
            <person name="Rubin B.E."/>
            <person name="Wall J.D."/>
            <person name="Visel A."/>
            <person name="Bristow J."/>
            <person name="Blow M.J."/>
            <person name="Arkin A.P."/>
            <person name="Deutschbauer A.M."/>
        </authorList>
    </citation>
    <scope>NUCLEOTIDE SEQUENCE [LARGE SCALE GENOMIC DNA]</scope>
    <source>
        <strain evidence="11 12">FW300-N1B4</strain>
    </source>
</reference>
<keyword evidence="4 9" id="KW-0812">Transmembrane</keyword>
<organism evidence="11 12">
    <name type="scientific">Pseudomonas fluorescens</name>
    <dbReference type="NCBI Taxonomy" id="294"/>
    <lineage>
        <taxon>Bacteria</taxon>
        <taxon>Pseudomonadati</taxon>
        <taxon>Pseudomonadota</taxon>
        <taxon>Gammaproteobacteria</taxon>
        <taxon>Pseudomonadales</taxon>
        <taxon>Pseudomonadaceae</taxon>
        <taxon>Pseudomonas</taxon>
    </lineage>
</organism>
<comment type="subcellular location">
    <subcellularLocation>
        <location evidence="1">Cell membrane</location>
    </subcellularLocation>
</comment>
<evidence type="ECO:0000256" key="9">
    <source>
        <dbReference type="SAM" id="Phobius"/>
    </source>
</evidence>
<evidence type="ECO:0000259" key="10">
    <source>
        <dbReference type="PROSITE" id="PS50111"/>
    </source>
</evidence>
<dbReference type="GO" id="GO:0005886">
    <property type="term" value="C:plasma membrane"/>
    <property type="evidence" value="ECO:0007669"/>
    <property type="project" value="UniProtKB-SubCell"/>
</dbReference>
<reference evidence="12" key="1">
    <citation type="submission" date="2016-03" db="EMBL/GenBank/DDBJ databases">
        <authorList>
            <person name="Ray J."/>
            <person name="Price M."/>
            <person name="Deutschbauer A."/>
        </authorList>
    </citation>
    <scope>NUCLEOTIDE SEQUENCE [LARGE SCALE GENOMIC DNA]</scope>
    <source>
        <strain evidence="12">FW300-N1B4</strain>
    </source>
</reference>
<evidence type="ECO:0000256" key="1">
    <source>
        <dbReference type="ARBA" id="ARBA00004236"/>
    </source>
</evidence>
<dbReference type="PROSITE" id="PS50111">
    <property type="entry name" value="CHEMOTAXIS_TRANSDUC_2"/>
    <property type="match status" value="1"/>
</dbReference>
<dbReference type="PANTHER" id="PTHR32089">
    <property type="entry name" value="METHYL-ACCEPTING CHEMOTAXIS PROTEIN MCPB"/>
    <property type="match status" value="1"/>
</dbReference>
<evidence type="ECO:0000256" key="3">
    <source>
        <dbReference type="ARBA" id="ARBA00022481"/>
    </source>
</evidence>
<evidence type="ECO:0000256" key="2">
    <source>
        <dbReference type="ARBA" id="ARBA00022475"/>
    </source>
</evidence>
<dbReference type="PANTHER" id="PTHR32089:SF114">
    <property type="entry name" value="METHYL-ACCEPTING CHEMOTAXIS PROTEIN MCPB"/>
    <property type="match status" value="1"/>
</dbReference>
<evidence type="ECO:0000256" key="5">
    <source>
        <dbReference type="ARBA" id="ARBA00022989"/>
    </source>
</evidence>
<feature type="domain" description="Methyl-accepting transducer" evidence="10">
    <location>
        <begin position="388"/>
        <end position="647"/>
    </location>
</feature>
<protein>
    <recommendedName>
        <fullName evidence="10">Methyl-accepting transducer domain-containing protein</fullName>
    </recommendedName>
</protein>
<dbReference type="InterPro" id="IPR004089">
    <property type="entry name" value="MCPsignal_dom"/>
</dbReference>